<evidence type="ECO:0008006" key="4">
    <source>
        <dbReference type="Google" id="ProtNLM"/>
    </source>
</evidence>
<name>A0ABY4JFB7_9BACI</name>
<organism evidence="2 3">
    <name type="scientific">Gottfriedia acidiceleris</name>
    <dbReference type="NCBI Taxonomy" id="371036"/>
    <lineage>
        <taxon>Bacteria</taxon>
        <taxon>Bacillati</taxon>
        <taxon>Bacillota</taxon>
        <taxon>Bacilli</taxon>
        <taxon>Bacillales</taxon>
        <taxon>Bacillaceae</taxon>
        <taxon>Gottfriedia</taxon>
    </lineage>
</organism>
<evidence type="ECO:0000313" key="2">
    <source>
        <dbReference type="EMBL" id="UPM52526.1"/>
    </source>
</evidence>
<dbReference type="RefSeq" id="WP_248265893.1">
    <property type="nucleotide sequence ID" value="NZ_CP096034.1"/>
</dbReference>
<evidence type="ECO:0000313" key="3">
    <source>
        <dbReference type="Proteomes" id="UP000830639"/>
    </source>
</evidence>
<protein>
    <recommendedName>
        <fullName evidence="4">EF-hand domain-containing protein</fullName>
    </recommendedName>
</protein>
<accession>A0ABY4JFB7</accession>
<dbReference type="EMBL" id="CP096034">
    <property type="protein sequence ID" value="UPM52526.1"/>
    <property type="molecule type" value="Genomic_DNA"/>
</dbReference>
<gene>
    <name evidence="2" type="ORF">MY490_11800</name>
</gene>
<keyword evidence="3" id="KW-1185">Reference proteome</keyword>
<feature type="region of interest" description="Disordered" evidence="1">
    <location>
        <begin position="1"/>
        <end position="41"/>
    </location>
</feature>
<feature type="compositionally biased region" description="Low complexity" evidence="1">
    <location>
        <begin position="1"/>
        <end position="15"/>
    </location>
</feature>
<proteinExistence type="predicted"/>
<sequence length="64" mass="6903">MNKNLGKTTGTSSTPKKTENVPANETENSNEDVSKVDSNHNGSITIAEAKAAGFEMLITREKKH</sequence>
<reference evidence="2 3" key="1">
    <citation type="submission" date="2022-04" db="EMBL/GenBank/DDBJ databases">
        <title>Mechanism of arsenic methylation and mitigation arsenic toxicity by Bacillus sp. LH14 from an Arsenic-Contaminated Paddy Soil.</title>
        <authorList>
            <person name="Wang D."/>
        </authorList>
    </citation>
    <scope>NUCLEOTIDE SEQUENCE [LARGE SCALE GENOMIC DNA]</scope>
    <source>
        <strain evidence="2 3">LH14</strain>
    </source>
</reference>
<dbReference type="Proteomes" id="UP000830639">
    <property type="component" value="Chromosome"/>
</dbReference>
<evidence type="ECO:0000256" key="1">
    <source>
        <dbReference type="SAM" id="MobiDB-lite"/>
    </source>
</evidence>